<proteinExistence type="predicted"/>
<name>A0ABQ8U5L7_9EUKA</name>
<accession>A0ABQ8U5L7</accession>
<comment type="caution">
    <text evidence="2">The sequence shown here is derived from an EMBL/GenBank/DDBJ whole genome shotgun (WGS) entry which is preliminary data.</text>
</comment>
<dbReference type="EMBL" id="JAPMOS010000142">
    <property type="protein sequence ID" value="KAJ4454647.1"/>
    <property type="molecule type" value="Genomic_DNA"/>
</dbReference>
<keyword evidence="3" id="KW-1185">Reference proteome</keyword>
<reference evidence="2" key="1">
    <citation type="journal article" date="2022" name="bioRxiv">
        <title>Genomics of Preaxostyla Flagellates Illuminates Evolutionary Transitions and the Path Towards Mitochondrial Loss.</title>
        <authorList>
            <person name="Novak L.V.F."/>
            <person name="Treitli S.C."/>
            <person name="Pyrih J."/>
            <person name="Halakuc P."/>
            <person name="Pipaliya S.V."/>
            <person name="Vacek V."/>
            <person name="Brzon O."/>
            <person name="Soukal P."/>
            <person name="Eme L."/>
            <person name="Dacks J.B."/>
            <person name="Karnkowska A."/>
            <person name="Elias M."/>
            <person name="Hampl V."/>
        </authorList>
    </citation>
    <scope>NUCLEOTIDE SEQUENCE</scope>
    <source>
        <strain evidence="2">RCP-MX</strain>
    </source>
</reference>
<dbReference type="Proteomes" id="UP001141327">
    <property type="component" value="Unassembled WGS sequence"/>
</dbReference>
<evidence type="ECO:0000256" key="1">
    <source>
        <dbReference type="SAM" id="MobiDB-lite"/>
    </source>
</evidence>
<gene>
    <name evidence="2" type="ORF">PAPYR_10591</name>
</gene>
<feature type="region of interest" description="Disordered" evidence="1">
    <location>
        <begin position="1"/>
        <end position="28"/>
    </location>
</feature>
<sequence length="80" mass="8659">MAKPTFTQQSSLRTRRTNTASPIAQAQPAQRGNLGTLLLQSLAIMGQSRPIGRDTDNIMGGHMATRPGAMWLEVAQNSHD</sequence>
<evidence type="ECO:0000313" key="2">
    <source>
        <dbReference type="EMBL" id="KAJ4454647.1"/>
    </source>
</evidence>
<evidence type="ECO:0000313" key="3">
    <source>
        <dbReference type="Proteomes" id="UP001141327"/>
    </source>
</evidence>
<organism evidence="2 3">
    <name type="scientific">Paratrimastix pyriformis</name>
    <dbReference type="NCBI Taxonomy" id="342808"/>
    <lineage>
        <taxon>Eukaryota</taxon>
        <taxon>Metamonada</taxon>
        <taxon>Preaxostyla</taxon>
        <taxon>Paratrimastigidae</taxon>
        <taxon>Paratrimastix</taxon>
    </lineage>
</organism>
<protein>
    <submittedName>
        <fullName evidence="2">Uncharacterized protein</fullName>
    </submittedName>
</protein>